<dbReference type="SUPFAM" id="SSF50249">
    <property type="entry name" value="Nucleic acid-binding proteins"/>
    <property type="match status" value="1"/>
</dbReference>
<protein>
    <recommendedName>
        <fullName evidence="1">Elongation factor P C-terminal domain-containing protein</fullName>
    </recommendedName>
</protein>
<gene>
    <name evidence="2" type="ORF">DUNSADRAFT_4343</name>
</gene>
<dbReference type="InterPro" id="IPR012340">
    <property type="entry name" value="NA-bd_OB-fold"/>
</dbReference>
<keyword evidence="3" id="KW-1185">Reference proteome</keyword>
<evidence type="ECO:0000313" key="3">
    <source>
        <dbReference type="Proteomes" id="UP000815325"/>
    </source>
</evidence>
<proteinExistence type="predicted"/>
<dbReference type="PANTHER" id="PTHR30053:SF14">
    <property type="entry name" value="TRANSLATION ELONGATION FACTOR KOW-LIKE DOMAIN-CONTAINING PROTEIN"/>
    <property type="match status" value="1"/>
</dbReference>
<evidence type="ECO:0000313" key="2">
    <source>
        <dbReference type="EMBL" id="KAF5842884.1"/>
    </source>
</evidence>
<name>A0ABQ7H7Q6_DUNSA</name>
<feature type="domain" description="Elongation factor P C-terminal" evidence="1">
    <location>
        <begin position="43"/>
        <end position="97"/>
    </location>
</feature>
<comment type="caution">
    <text evidence="2">The sequence shown here is derived from an EMBL/GenBank/DDBJ whole genome shotgun (WGS) entry which is preliminary data.</text>
</comment>
<evidence type="ECO:0000259" key="1">
    <source>
        <dbReference type="SMART" id="SM00841"/>
    </source>
</evidence>
<organism evidence="2 3">
    <name type="scientific">Dunaliella salina</name>
    <name type="common">Green alga</name>
    <name type="synonym">Protococcus salinus</name>
    <dbReference type="NCBI Taxonomy" id="3046"/>
    <lineage>
        <taxon>Eukaryota</taxon>
        <taxon>Viridiplantae</taxon>
        <taxon>Chlorophyta</taxon>
        <taxon>core chlorophytes</taxon>
        <taxon>Chlorophyceae</taxon>
        <taxon>CS clade</taxon>
        <taxon>Chlamydomonadales</taxon>
        <taxon>Dunaliellaceae</taxon>
        <taxon>Dunaliella</taxon>
    </lineage>
</organism>
<dbReference type="InterPro" id="IPR020599">
    <property type="entry name" value="Transl_elong_fac_P/YeiP"/>
</dbReference>
<sequence length="98" mass="10494">MQVAVPCEIFGGASRWLLPDLQVDLKFLGDEEQPVTGVVPLKLKLRVNEARAALPRTDGSTNRHVVVEGGASIMVPGHIQEGDNIIVNTASGTYDSKV</sequence>
<reference evidence="2" key="1">
    <citation type="submission" date="2017-08" db="EMBL/GenBank/DDBJ databases">
        <authorList>
            <person name="Polle J.E."/>
            <person name="Barry K."/>
            <person name="Cushman J."/>
            <person name="Schmutz J."/>
            <person name="Tran D."/>
            <person name="Hathwaick L.T."/>
            <person name="Yim W.C."/>
            <person name="Jenkins J."/>
            <person name="Mckie-Krisberg Z.M."/>
            <person name="Prochnik S."/>
            <person name="Lindquist E."/>
            <person name="Dockter R.B."/>
            <person name="Adam C."/>
            <person name="Molina H."/>
            <person name="Bunkerborg J."/>
            <person name="Jin E."/>
            <person name="Buchheim M."/>
            <person name="Magnuson J."/>
        </authorList>
    </citation>
    <scope>NUCLEOTIDE SEQUENCE</scope>
    <source>
        <strain evidence="2">CCAP 19/18</strain>
    </source>
</reference>
<dbReference type="SMART" id="SM00841">
    <property type="entry name" value="Elong-fact-P_C"/>
    <property type="match status" value="1"/>
</dbReference>
<dbReference type="EMBL" id="MU069453">
    <property type="protein sequence ID" value="KAF5842884.1"/>
    <property type="molecule type" value="Genomic_DNA"/>
</dbReference>
<dbReference type="InterPro" id="IPR015365">
    <property type="entry name" value="Elong-fact-P_C"/>
</dbReference>
<dbReference type="Proteomes" id="UP000815325">
    <property type="component" value="Unassembled WGS sequence"/>
</dbReference>
<dbReference type="PANTHER" id="PTHR30053">
    <property type="entry name" value="ELONGATION FACTOR P"/>
    <property type="match status" value="1"/>
</dbReference>
<accession>A0ABQ7H7Q6</accession>
<dbReference type="Gene3D" id="2.40.50.140">
    <property type="entry name" value="Nucleic acid-binding proteins"/>
    <property type="match status" value="1"/>
</dbReference>
<dbReference type="Pfam" id="PF09285">
    <property type="entry name" value="Elong-fact-P_C"/>
    <property type="match status" value="1"/>
</dbReference>